<proteinExistence type="predicted"/>
<dbReference type="EMBL" id="CABITT030000005">
    <property type="protein sequence ID" value="VVB05476.1"/>
    <property type="molecule type" value="Genomic_DNA"/>
</dbReference>
<protein>
    <submittedName>
        <fullName evidence="1">Uncharacterized protein</fullName>
    </submittedName>
</protein>
<dbReference type="Proteomes" id="UP000489600">
    <property type="component" value="Unassembled WGS sequence"/>
</dbReference>
<dbReference type="AlphaFoldDB" id="A0A565BVU6"/>
<evidence type="ECO:0000313" key="2">
    <source>
        <dbReference type="Proteomes" id="UP000489600"/>
    </source>
</evidence>
<sequence>MARRAKNHLHVVAMASEEEKLTRRNPLGFPIVSPGFDFGSFHKYFQFHISIRLGSKRNQCTVSISRP</sequence>
<organism evidence="1 2">
    <name type="scientific">Arabis nemorensis</name>
    <dbReference type="NCBI Taxonomy" id="586526"/>
    <lineage>
        <taxon>Eukaryota</taxon>
        <taxon>Viridiplantae</taxon>
        <taxon>Streptophyta</taxon>
        <taxon>Embryophyta</taxon>
        <taxon>Tracheophyta</taxon>
        <taxon>Spermatophyta</taxon>
        <taxon>Magnoliopsida</taxon>
        <taxon>eudicotyledons</taxon>
        <taxon>Gunneridae</taxon>
        <taxon>Pentapetalae</taxon>
        <taxon>rosids</taxon>
        <taxon>malvids</taxon>
        <taxon>Brassicales</taxon>
        <taxon>Brassicaceae</taxon>
        <taxon>Arabideae</taxon>
        <taxon>Arabis</taxon>
    </lineage>
</organism>
<gene>
    <name evidence="1" type="ORF">ANE_LOCUS15920</name>
</gene>
<keyword evidence="2" id="KW-1185">Reference proteome</keyword>
<dbReference type="OrthoDB" id="498786at2759"/>
<name>A0A565BVU6_9BRAS</name>
<reference evidence="1" key="1">
    <citation type="submission" date="2019-07" db="EMBL/GenBank/DDBJ databases">
        <authorList>
            <person name="Dittberner H."/>
        </authorList>
    </citation>
    <scope>NUCLEOTIDE SEQUENCE [LARGE SCALE GENOMIC DNA]</scope>
</reference>
<comment type="caution">
    <text evidence="1">The sequence shown here is derived from an EMBL/GenBank/DDBJ whole genome shotgun (WGS) entry which is preliminary data.</text>
</comment>
<feature type="non-terminal residue" evidence="1">
    <location>
        <position position="67"/>
    </location>
</feature>
<evidence type="ECO:0000313" key="1">
    <source>
        <dbReference type="EMBL" id="VVB05476.1"/>
    </source>
</evidence>
<accession>A0A565BVU6</accession>